<organism evidence="4 5">
    <name type="scientific">Mycolicibacterium crocinum</name>
    <dbReference type="NCBI Taxonomy" id="388459"/>
    <lineage>
        <taxon>Bacteria</taxon>
        <taxon>Bacillati</taxon>
        <taxon>Actinomycetota</taxon>
        <taxon>Actinomycetes</taxon>
        <taxon>Mycobacteriales</taxon>
        <taxon>Mycobacteriaceae</taxon>
        <taxon>Mycolicibacterium</taxon>
    </lineage>
</organism>
<reference evidence="4" key="1">
    <citation type="submission" date="2022-08" db="EMBL/GenBank/DDBJ databases">
        <title>Whole genome sequencing of non-tuberculosis mycobacteria type-strains.</title>
        <authorList>
            <person name="Igarashi Y."/>
            <person name="Osugi A."/>
            <person name="Mitarai S."/>
        </authorList>
    </citation>
    <scope>NUCLEOTIDE SEQUENCE</scope>
    <source>
        <strain evidence="4">JCM 16369</strain>
    </source>
</reference>
<dbReference type="InterPro" id="IPR036271">
    <property type="entry name" value="Tet_transcr_reg_TetR-rel_C_sf"/>
</dbReference>
<dbReference type="InterPro" id="IPR001647">
    <property type="entry name" value="HTH_TetR"/>
</dbReference>
<dbReference type="SUPFAM" id="SSF46689">
    <property type="entry name" value="Homeodomain-like"/>
    <property type="match status" value="1"/>
</dbReference>
<evidence type="ECO:0000256" key="2">
    <source>
        <dbReference type="PROSITE-ProRule" id="PRU00335"/>
    </source>
</evidence>
<protein>
    <submittedName>
        <fullName evidence="4">TetR/AcrR family transcriptional regulator</fullName>
    </submittedName>
</protein>
<proteinExistence type="predicted"/>
<dbReference type="EMBL" id="CP092362">
    <property type="protein sequence ID" value="ULN40388.1"/>
    <property type="molecule type" value="Genomic_DNA"/>
</dbReference>
<dbReference type="Pfam" id="PF00440">
    <property type="entry name" value="TetR_N"/>
    <property type="match status" value="1"/>
</dbReference>
<name>A0ABY3TLW8_9MYCO</name>
<dbReference type="Gene3D" id="1.10.357.10">
    <property type="entry name" value="Tetracycline Repressor, domain 2"/>
    <property type="match status" value="1"/>
</dbReference>
<sequence length="208" mass="22613">MTASANADSRHGAKSVQERLVDAAESCLRAKGIRATTVSEVAEAAGVSRGWLYRHYPDKASLLGAAIVRLNNAFWAESHQVLDGLDAFEDRLAVGVRLGRSAYDSPGALVMQLRRDEPEEFAACAGAGVQGLVPDLGRFWRPYLEAARDRGEIHADTDLDEAAEWVARVQITLGTVPGETIDPDDHSAVLRFMRRYVLPGLRMAPASE</sequence>
<dbReference type="RefSeq" id="WP_240177182.1">
    <property type="nucleotide sequence ID" value="NZ_CP092362.2"/>
</dbReference>
<keyword evidence="1 2" id="KW-0238">DNA-binding</keyword>
<evidence type="ECO:0000259" key="3">
    <source>
        <dbReference type="PROSITE" id="PS50977"/>
    </source>
</evidence>
<evidence type="ECO:0000313" key="5">
    <source>
        <dbReference type="Proteomes" id="UP001055337"/>
    </source>
</evidence>
<dbReference type="SUPFAM" id="SSF48498">
    <property type="entry name" value="Tetracyclin repressor-like, C-terminal domain"/>
    <property type="match status" value="1"/>
</dbReference>
<dbReference type="PANTHER" id="PTHR30055:SF153">
    <property type="entry name" value="HTH-TYPE TRANSCRIPTIONAL REPRESSOR RV3405C"/>
    <property type="match status" value="1"/>
</dbReference>
<keyword evidence="5" id="KW-1185">Reference proteome</keyword>
<evidence type="ECO:0000256" key="1">
    <source>
        <dbReference type="ARBA" id="ARBA00023125"/>
    </source>
</evidence>
<feature type="domain" description="HTH tetR-type" evidence="3">
    <location>
        <begin position="14"/>
        <end position="74"/>
    </location>
</feature>
<dbReference type="InterPro" id="IPR009057">
    <property type="entry name" value="Homeodomain-like_sf"/>
</dbReference>
<evidence type="ECO:0000313" key="4">
    <source>
        <dbReference type="EMBL" id="ULN40388.1"/>
    </source>
</evidence>
<dbReference type="PROSITE" id="PS50977">
    <property type="entry name" value="HTH_TETR_2"/>
    <property type="match status" value="1"/>
</dbReference>
<feature type="DNA-binding region" description="H-T-H motif" evidence="2">
    <location>
        <begin position="37"/>
        <end position="56"/>
    </location>
</feature>
<dbReference type="PRINTS" id="PR00455">
    <property type="entry name" value="HTHTETR"/>
</dbReference>
<dbReference type="PANTHER" id="PTHR30055">
    <property type="entry name" value="HTH-TYPE TRANSCRIPTIONAL REGULATOR RUTR"/>
    <property type="match status" value="1"/>
</dbReference>
<dbReference type="InterPro" id="IPR050109">
    <property type="entry name" value="HTH-type_TetR-like_transc_reg"/>
</dbReference>
<gene>
    <name evidence="4" type="ORF">MI149_22370</name>
</gene>
<dbReference type="Proteomes" id="UP001055337">
    <property type="component" value="Chromosome"/>
</dbReference>
<accession>A0ABY3TLW8</accession>